<protein>
    <submittedName>
        <fullName evidence="2">Uncharacterized protein</fullName>
    </submittedName>
</protein>
<evidence type="ECO:0000313" key="2">
    <source>
        <dbReference type="EMBL" id="JAD67430.1"/>
    </source>
</evidence>
<feature type="signal peptide" evidence="1">
    <location>
        <begin position="1"/>
        <end position="17"/>
    </location>
</feature>
<name>A0A0A9C205_ARUDO</name>
<reference evidence="2" key="2">
    <citation type="journal article" date="2015" name="Data Brief">
        <title>Shoot transcriptome of the giant reed, Arundo donax.</title>
        <authorList>
            <person name="Barrero R.A."/>
            <person name="Guerrero F.D."/>
            <person name="Moolhuijzen P."/>
            <person name="Goolsby J.A."/>
            <person name="Tidwell J."/>
            <person name="Bellgard S.E."/>
            <person name="Bellgard M.I."/>
        </authorList>
    </citation>
    <scope>NUCLEOTIDE SEQUENCE</scope>
    <source>
        <tissue evidence="2">Shoot tissue taken approximately 20 cm above the soil surface</tissue>
    </source>
</reference>
<sequence length="41" mass="4621">MIRLVLLILGSFLPCRCTFPPLLSSSLFFFPSNQFAERNGS</sequence>
<reference evidence="2" key="1">
    <citation type="submission" date="2014-09" db="EMBL/GenBank/DDBJ databases">
        <authorList>
            <person name="Magalhaes I.L.F."/>
            <person name="Oliveira U."/>
            <person name="Santos F.R."/>
            <person name="Vidigal T.H.D.A."/>
            <person name="Brescovit A.D."/>
            <person name="Santos A.J."/>
        </authorList>
    </citation>
    <scope>NUCLEOTIDE SEQUENCE</scope>
    <source>
        <tissue evidence="2">Shoot tissue taken approximately 20 cm above the soil surface</tissue>
    </source>
</reference>
<accession>A0A0A9C205</accession>
<organism evidence="2">
    <name type="scientific">Arundo donax</name>
    <name type="common">Giant reed</name>
    <name type="synonym">Donax arundinaceus</name>
    <dbReference type="NCBI Taxonomy" id="35708"/>
    <lineage>
        <taxon>Eukaryota</taxon>
        <taxon>Viridiplantae</taxon>
        <taxon>Streptophyta</taxon>
        <taxon>Embryophyta</taxon>
        <taxon>Tracheophyta</taxon>
        <taxon>Spermatophyta</taxon>
        <taxon>Magnoliopsida</taxon>
        <taxon>Liliopsida</taxon>
        <taxon>Poales</taxon>
        <taxon>Poaceae</taxon>
        <taxon>PACMAD clade</taxon>
        <taxon>Arundinoideae</taxon>
        <taxon>Arundineae</taxon>
        <taxon>Arundo</taxon>
    </lineage>
</organism>
<feature type="chain" id="PRO_5002044344" evidence="1">
    <location>
        <begin position="18"/>
        <end position="41"/>
    </location>
</feature>
<proteinExistence type="predicted"/>
<dbReference type="AlphaFoldDB" id="A0A0A9C205"/>
<evidence type="ECO:0000256" key="1">
    <source>
        <dbReference type="SAM" id="SignalP"/>
    </source>
</evidence>
<keyword evidence="1" id="KW-0732">Signal</keyword>
<dbReference type="EMBL" id="GBRH01230465">
    <property type="protein sequence ID" value="JAD67430.1"/>
    <property type="molecule type" value="Transcribed_RNA"/>
</dbReference>